<comment type="caution">
    <text evidence="5">The sequence shown here is derived from an EMBL/GenBank/DDBJ whole genome shotgun (WGS) entry which is preliminary data.</text>
</comment>
<gene>
    <name evidence="5" type="ORF">GCM10009422_28140</name>
</gene>
<evidence type="ECO:0000259" key="4">
    <source>
        <dbReference type="SMART" id="SM00702"/>
    </source>
</evidence>
<name>A0ABP3S8R5_9CAUL</name>
<dbReference type="PANTHER" id="PTHR12117:SF0">
    <property type="entry name" value="PROLYL 3-HYDROXYLASE OGFOD1"/>
    <property type="match status" value="1"/>
</dbReference>
<proteinExistence type="predicted"/>
<comment type="cofactor">
    <cofactor evidence="1">
        <name>L-ascorbate</name>
        <dbReference type="ChEBI" id="CHEBI:38290"/>
    </cofactor>
</comment>
<dbReference type="RefSeq" id="WP_343794629.1">
    <property type="nucleotide sequence ID" value="NZ_BAAAGA010000007.1"/>
</dbReference>
<dbReference type="PANTHER" id="PTHR12117">
    <property type="entry name" value="HISTONE ACETYLTRANSFERASE COMPLEX"/>
    <property type="match status" value="1"/>
</dbReference>
<dbReference type="EMBL" id="BAAAGA010000007">
    <property type="protein sequence ID" value="GAA0629094.1"/>
    <property type="molecule type" value="Genomic_DNA"/>
</dbReference>
<accession>A0ABP3S8R5</accession>
<dbReference type="InterPro" id="IPR039558">
    <property type="entry name" value="TPA1/OFD1_N"/>
</dbReference>
<dbReference type="InterPro" id="IPR006620">
    <property type="entry name" value="Pro_4_hyd_alph"/>
</dbReference>
<keyword evidence="6" id="KW-1185">Reference proteome</keyword>
<sequence length="242" mass="26962">MTGQFPLILNPAHRPAAYGDVFRQHGRLHIPSILTPDSSQALYQTLASAEDWTRSIHVREGEDLDISVRELEAMPADRRAELEASLVGSSSDSLQYIFDTVRISAETRAGRAMSEPMKAIAHFINSAAFLEFVAQVTGDDRLAFADVMATRYLPGHFLTAHGDENPRERRLYAYVLNMTPVWRADWGGVLMFLDNDGHVAEGYIPAFNALNLFSVPQTHAVSMVTRLAQTPRLSITGWLHAR</sequence>
<evidence type="ECO:0000256" key="3">
    <source>
        <dbReference type="ARBA" id="ARBA00023002"/>
    </source>
</evidence>
<protein>
    <submittedName>
        <fullName evidence="5">2OG-Fe(II) oxygenase family protein</fullName>
    </submittedName>
</protein>
<evidence type="ECO:0000313" key="6">
    <source>
        <dbReference type="Proteomes" id="UP001501352"/>
    </source>
</evidence>
<keyword evidence="3" id="KW-0560">Oxidoreductase</keyword>
<organism evidence="5 6">
    <name type="scientific">Brevundimonas kwangchunensis</name>
    <dbReference type="NCBI Taxonomy" id="322163"/>
    <lineage>
        <taxon>Bacteria</taxon>
        <taxon>Pseudomonadati</taxon>
        <taxon>Pseudomonadota</taxon>
        <taxon>Alphaproteobacteria</taxon>
        <taxon>Caulobacterales</taxon>
        <taxon>Caulobacteraceae</taxon>
        <taxon>Brevundimonas</taxon>
    </lineage>
</organism>
<dbReference type="InterPro" id="IPR051842">
    <property type="entry name" value="uS12_prolyl_hydroxylase"/>
</dbReference>
<dbReference type="Gene3D" id="2.60.120.620">
    <property type="entry name" value="q2cbj1_9rhob like domain"/>
    <property type="match status" value="1"/>
</dbReference>
<reference evidence="6" key="1">
    <citation type="journal article" date="2019" name="Int. J. Syst. Evol. Microbiol.">
        <title>The Global Catalogue of Microorganisms (GCM) 10K type strain sequencing project: providing services to taxonomists for standard genome sequencing and annotation.</title>
        <authorList>
            <consortium name="The Broad Institute Genomics Platform"/>
            <consortium name="The Broad Institute Genome Sequencing Center for Infectious Disease"/>
            <person name="Wu L."/>
            <person name="Ma J."/>
        </authorList>
    </citation>
    <scope>NUCLEOTIDE SEQUENCE [LARGE SCALE GENOMIC DNA]</scope>
    <source>
        <strain evidence="6">JCM 12928</strain>
    </source>
</reference>
<dbReference type="Proteomes" id="UP001501352">
    <property type="component" value="Unassembled WGS sequence"/>
</dbReference>
<evidence type="ECO:0000256" key="1">
    <source>
        <dbReference type="ARBA" id="ARBA00001961"/>
    </source>
</evidence>
<feature type="domain" description="Prolyl 4-hydroxylase alpha subunit" evidence="4">
    <location>
        <begin position="25"/>
        <end position="240"/>
    </location>
</feature>
<evidence type="ECO:0000313" key="5">
    <source>
        <dbReference type="EMBL" id="GAA0629094.1"/>
    </source>
</evidence>
<evidence type="ECO:0000256" key="2">
    <source>
        <dbReference type="ARBA" id="ARBA00022964"/>
    </source>
</evidence>
<keyword evidence="2" id="KW-0223">Dioxygenase</keyword>
<dbReference type="SMART" id="SM00702">
    <property type="entry name" value="P4Hc"/>
    <property type="match status" value="1"/>
</dbReference>
<dbReference type="Pfam" id="PF13661">
    <property type="entry name" value="2OG-FeII_Oxy_4"/>
    <property type="match status" value="1"/>
</dbReference>